<evidence type="ECO:0000256" key="2">
    <source>
        <dbReference type="SAM" id="Phobius"/>
    </source>
</evidence>
<evidence type="ECO:0000313" key="4">
    <source>
        <dbReference type="Proteomes" id="UP000094313"/>
    </source>
</evidence>
<accession>A0A1D7QLM2</accession>
<keyword evidence="4" id="KW-1185">Reference proteome</keyword>
<dbReference type="Proteomes" id="UP000094313">
    <property type="component" value="Chromosome"/>
</dbReference>
<evidence type="ECO:0000256" key="1">
    <source>
        <dbReference type="SAM" id="MobiDB-lite"/>
    </source>
</evidence>
<name>A0A1D7QLM2_9SPHI</name>
<feature type="region of interest" description="Disordered" evidence="1">
    <location>
        <begin position="127"/>
        <end position="153"/>
    </location>
</feature>
<dbReference type="AlphaFoldDB" id="A0A1D7QLM2"/>
<keyword evidence="2" id="KW-0472">Membrane</keyword>
<dbReference type="EMBL" id="CP017141">
    <property type="protein sequence ID" value="AOM79503.1"/>
    <property type="molecule type" value="Genomic_DNA"/>
</dbReference>
<organism evidence="3 4">
    <name type="scientific">Pedobacter steynii</name>
    <dbReference type="NCBI Taxonomy" id="430522"/>
    <lineage>
        <taxon>Bacteria</taxon>
        <taxon>Pseudomonadati</taxon>
        <taxon>Bacteroidota</taxon>
        <taxon>Sphingobacteriia</taxon>
        <taxon>Sphingobacteriales</taxon>
        <taxon>Sphingobacteriaceae</taxon>
        <taxon>Pedobacter</taxon>
    </lineage>
</organism>
<proteinExistence type="predicted"/>
<sequence>MILAYEKKKKEGTLPRKLASYTTANLKAECLNVFHNRYSEKDSETFKSLFGERDSGEEYVKRIKAEGPDKFKPLDNFLKGKVGTPKEITIELLAWFIDFEPRPYKSGDIYVLVKSEWESANTQTIQTPLPVPVSEPAPVSIQPENPQGETQPKESELLSVLPIDAQISNIGYLGIPVKFYKGIIAFFAAVIIMVGSYFIYDKPQCMYWDGEQYQSIDCDQKVDGATIVALDTFRLAHLKRIKNIALITRNDIGKIHYSKINGKVEFYTTGGENPADSRKRLLPMSEHMYVEYVEPAKSKIP</sequence>
<dbReference type="KEGG" id="psty:BFS30_21475"/>
<gene>
    <name evidence="3" type="ORF">BFS30_21475</name>
</gene>
<feature type="transmembrane region" description="Helical" evidence="2">
    <location>
        <begin position="179"/>
        <end position="200"/>
    </location>
</feature>
<keyword evidence="2" id="KW-0812">Transmembrane</keyword>
<reference evidence="3 4" key="1">
    <citation type="submission" date="2016-08" db="EMBL/GenBank/DDBJ databases">
        <authorList>
            <person name="Seilhamer J.J."/>
        </authorList>
    </citation>
    <scope>NUCLEOTIDE SEQUENCE [LARGE SCALE GENOMIC DNA]</scope>
    <source>
        <strain evidence="3 4">DX4</strain>
    </source>
</reference>
<keyword evidence="2" id="KW-1133">Transmembrane helix</keyword>
<evidence type="ECO:0000313" key="3">
    <source>
        <dbReference type="EMBL" id="AOM79503.1"/>
    </source>
</evidence>
<protein>
    <submittedName>
        <fullName evidence="3">Uncharacterized protein</fullName>
    </submittedName>
</protein>